<evidence type="ECO:0000313" key="3">
    <source>
        <dbReference type="Proteomes" id="UP000314294"/>
    </source>
</evidence>
<comment type="caution">
    <text evidence="2">The sequence shown here is derived from an EMBL/GenBank/DDBJ whole genome shotgun (WGS) entry which is preliminary data.</text>
</comment>
<keyword evidence="3" id="KW-1185">Reference proteome</keyword>
<gene>
    <name evidence="2" type="ORF">EYF80_021889</name>
</gene>
<dbReference type="AlphaFoldDB" id="A0A4Z2HQK6"/>
<name>A0A4Z2HQK6_9TELE</name>
<proteinExistence type="predicted"/>
<feature type="compositionally biased region" description="Basic residues" evidence="1">
    <location>
        <begin position="62"/>
        <end position="75"/>
    </location>
</feature>
<dbReference type="Proteomes" id="UP000314294">
    <property type="component" value="Unassembled WGS sequence"/>
</dbReference>
<sequence>MRLLQSWRKYCRSAALHSDARAEEKHTDRTSVVSLEDDLDFFVEAASVVTDGGALSNDNTKTRRLARKRHADGGN</sequence>
<dbReference type="EMBL" id="SRLO01000197">
    <property type="protein sequence ID" value="TNN67920.1"/>
    <property type="molecule type" value="Genomic_DNA"/>
</dbReference>
<evidence type="ECO:0000313" key="2">
    <source>
        <dbReference type="EMBL" id="TNN67920.1"/>
    </source>
</evidence>
<organism evidence="2 3">
    <name type="scientific">Liparis tanakae</name>
    <name type="common">Tanaka's snailfish</name>
    <dbReference type="NCBI Taxonomy" id="230148"/>
    <lineage>
        <taxon>Eukaryota</taxon>
        <taxon>Metazoa</taxon>
        <taxon>Chordata</taxon>
        <taxon>Craniata</taxon>
        <taxon>Vertebrata</taxon>
        <taxon>Euteleostomi</taxon>
        <taxon>Actinopterygii</taxon>
        <taxon>Neopterygii</taxon>
        <taxon>Teleostei</taxon>
        <taxon>Neoteleostei</taxon>
        <taxon>Acanthomorphata</taxon>
        <taxon>Eupercaria</taxon>
        <taxon>Perciformes</taxon>
        <taxon>Cottioidei</taxon>
        <taxon>Cottales</taxon>
        <taxon>Liparidae</taxon>
        <taxon>Liparis</taxon>
    </lineage>
</organism>
<accession>A0A4Z2HQK6</accession>
<reference evidence="2 3" key="1">
    <citation type="submission" date="2019-03" db="EMBL/GenBank/DDBJ databases">
        <title>First draft genome of Liparis tanakae, snailfish: a comprehensive survey of snailfish specific genes.</title>
        <authorList>
            <person name="Kim W."/>
            <person name="Song I."/>
            <person name="Jeong J.-H."/>
            <person name="Kim D."/>
            <person name="Kim S."/>
            <person name="Ryu S."/>
            <person name="Song J.Y."/>
            <person name="Lee S.K."/>
        </authorList>
    </citation>
    <scope>NUCLEOTIDE SEQUENCE [LARGE SCALE GENOMIC DNA]</scope>
    <source>
        <tissue evidence="2">Muscle</tissue>
    </source>
</reference>
<protein>
    <submittedName>
        <fullName evidence="2">Uncharacterized protein</fullName>
    </submittedName>
</protein>
<feature type="region of interest" description="Disordered" evidence="1">
    <location>
        <begin position="53"/>
        <end position="75"/>
    </location>
</feature>
<evidence type="ECO:0000256" key="1">
    <source>
        <dbReference type="SAM" id="MobiDB-lite"/>
    </source>
</evidence>